<keyword evidence="7" id="KW-1185">Reference proteome</keyword>
<proteinExistence type="predicted"/>
<dbReference type="Proteomes" id="UP000033647">
    <property type="component" value="Unassembled WGS sequence"/>
</dbReference>
<dbReference type="GO" id="GO:0005634">
    <property type="term" value="C:nucleus"/>
    <property type="evidence" value="ECO:0007669"/>
    <property type="project" value="UniProtKB-SubCell"/>
</dbReference>
<dbReference type="GO" id="GO:0008270">
    <property type="term" value="F:zinc ion binding"/>
    <property type="evidence" value="ECO:0007669"/>
    <property type="project" value="InterPro"/>
</dbReference>
<comment type="caution">
    <text evidence="6">The sequence shown here is derived from an EMBL/GenBank/DDBJ whole genome shotgun (WGS) entry which is preliminary data.</text>
</comment>
<feature type="region of interest" description="Disordered" evidence="4">
    <location>
        <begin position="158"/>
        <end position="181"/>
    </location>
</feature>
<gene>
    <name evidence="6" type="ORF">TI39_contig334g00006</name>
</gene>
<feature type="domain" description="Zn(2)-C6 fungal-type" evidence="5">
    <location>
        <begin position="27"/>
        <end position="54"/>
    </location>
</feature>
<dbReference type="GO" id="GO:0000981">
    <property type="term" value="F:DNA-binding transcription factor activity, RNA polymerase II-specific"/>
    <property type="evidence" value="ECO:0007669"/>
    <property type="project" value="InterPro"/>
</dbReference>
<dbReference type="CDD" id="cd00067">
    <property type="entry name" value="GAL4"/>
    <property type="match status" value="1"/>
</dbReference>
<dbReference type="InterPro" id="IPR050613">
    <property type="entry name" value="Sec_Metabolite_Reg"/>
</dbReference>
<dbReference type="GO" id="GO:0003677">
    <property type="term" value="F:DNA binding"/>
    <property type="evidence" value="ECO:0007669"/>
    <property type="project" value="InterPro"/>
</dbReference>
<dbReference type="SMART" id="SM00906">
    <property type="entry name" value="Fungal_trans"/>
    <property type="match status" value="1"/>
</dbReference>
<keyword evidence="3" id="KW-0539">Nucleus</keyword>
<organism evidence="6 7">
    <name type="scientific">Zymoseptoria brevis</name>
    <dbReference type="NCBI Taxonomy" id="1047168"/>
    <lineage>
        <taxon>Eukaryota</taxon>
        <taxon>Fungi</taxon>
        <taxon>Dikarya</taxon>
        <taxon>Ascomycota</taxon>
        <taxon>Pezizomycotina</taxon>
        <taxon>Dothideomycetes</taxon>
        <taxon>Dothideomycetidae</taxon>
        <taxon>Mycosphaerellales</taxon>
        <taxon>Mycosphaerellaceae</taxon>
        <taxon>Zymoseptoria</taxon>
    </lineage>
</organism>
<accession>A0A0F4GSF1</accession>
<dbReference type="Gene3D" id="4.10.240.10">
    <property type="entry name" value="Zn(2)-C6 fungal-type DNA-binding domain"/>
    <property type="match status" value="1"/>
</dbReference>
<dbReference type="CDD" id="cd12148">
    <property type="entry name" value="fungal_TF_MHR"/>
    <property type="match status" value="1"/>
</dbReference>
<dbReference type="InterPro" id="IPR036864">
    <property type="entry name" value="Zn2-C6_fun-type_DNA-bd_sf"/>
</dbReference>
<evidence type="ECO:0000259" key="5">
    <source>
        <dbReference type="PROSITE" id="PS50048"/>
    </source>
</evidence>
<dbReference type="SMART" id="SM00066">
    <property type="entry name" value="GAL4"/>
    <property type="match status" value="1"/>
</dbReference>
<dbReference type="PANTHER" id="PTHR31001:SF77">
    <property type="entry name" value="TRANSCRIPTION FACTOR, PUTATIVE (AFU_ORTHOLOGUE AFUA_3G12940)-RELATED"/>
    <property type="match status" value="1"/>
</dbReference>
<keyword evidence="2" id="KW-0479">Metal-binding</keyword>
<dbReference type="EMBL" id="LAFY01000326">
    <property type="protein sequence ID" value="KJY00352.1"/>
    <property type="molecule type" value="Genomic_DNA"/>
</dbReference>
<evidence type="ECO:0000256" key="2">
    <source>
        <dbReference type="ARBA" id="ARBA00022723"/>
    </source>
</evidence>
<dbReference type="OrthoDB" id="424974at2759"/>
<feature type="compositionally biased region" description="Low complexity" evidence="4">
    <location>
        <begin position="100"/>
        <end position="111"/>
    </location>
</feature>
<comment type="subcellular location">
    <subcellularLocation>
        <location evidence="1">Nucleus</location>
    </subcellularLocation>
</comment>
<dbReference type="AlphaFoldDB" id="A0A0F4GSF1"/>
<name>A0A0F4GSF1_9PEZI</name>
<reference evidence="6 7" key="1">
    <citation type="submission" date="2015-03" db="EMBL/GenBank/DDBJ databases">
        <title>RNA-seq based gene annotation and comparative genomics of four Zymoseptoria species reveal species-specific pathogenicity related genes and transposable element activity.</title>
        <authorList>
            <person name="Grandaubert J."/>
            <person name="Bhattacharyya A."/>
            <person name="Stukenbrock E.H."/>
        </authorList>
    </citation>
    <scope>NUCLEOTIDE SEQUENCE [LARGE SCALE GENOMIC DNA]</scope>
    <source>
        <strain evidence="6 7">Zb18110</strain>
    </source>
</reference>
<dbReference type="Pfam" id="PF00172">
    <property type="entry name" value="Zn_clus"/>
    <property type="match status" value="1"/>
</dbReference>
<dbReference type="Pfam" id="PF04082">
    <property type="entry name" value="Fungal_trans"/>
    <property type="match status" value="1"/>
</dbReference>
<dbReference type="SUPFAM" id="SSF57701">
    <property type="entry name" value="Zn2/Cys6 DNA-binding domain"/>
    <property type="match status" value="1"/>
</dbReference>
<feature type="compositionally biased region" description="Polar residues" evidence="4">
    <location>
        <begin position="112"/>
        <end position="127"/>
    </location>
</feature>
<evidence type="ECO:0000256" key="1">
    <source>
        <dbReference type="ARBA" id="ARBA00004123"/>
    </source>
</evidence>
<evidence type="ECO:0000313" key="7">
    <source>
        <dbReference type="Proteomes" id="UP000033647"/>
    </source>
</evidence>
<feature type="region of interest" description="Disordered" evidence="4">
    <location>
        <begin position="89"/>
        <end position="127"/>
    </location>
</feature>
<evidence type="ECO:0000256" key="3">
    <source>
        <dbReference type="ARBA" id="ARBA00023242"/>
    </source>
</evidence>
<dbReference type="PANTHER" id="PTHR31001">
    <property type="entry name" value="UNCHARACTERIZED TRANSCRIPTIONAL REGULATORY PROTEIN"/>
    <property type="match status" value="1"/>
</dbReference>
<dbReference type="PROSITE" id="PS50048">
    <property type="entry name" value="ZN2_CY6_FUNGAL_2"/>
    <property type="match status" value="1"/>
</dbReference>
<feature type="compositionally biased region" description="Acidic residues" evidence="4">
    <location>
        <begin position="158"/>
        <end position="168"/>
    </location>
</feature>
<protein>
    <submittedName>
        <fullName evidence="6">Fungal specific transcription factor domain protein</fullName>
    </submittedName>
</protein>
<dbReference type="GO" id="GO:0006351">
    <property type="term" value="P:DNA-templated transcription"/>
    <property type="evidence" value="ECO:0007669"/>
    <property type="project" value="InterPro"/>
</dbReference>
<dbReference type="InterPro" id="IPR001138">
    <property type="entry name" value="Zn2Cys6_DnaBD"/>
</dbReference>
<evidence type="ECO:0000256" key="4">
    <source>
        <dbReference type="SAM" id="MobiDB-lite"/>
    </source>
</evidence>
<evidence type="ECO:0000313" key="6">
    <source>
        <dbReference type="EMBL" id="KJY00352.1"/>
    </source>
</evidence>
<dbReference type="InterPro" id="IPR007219">
    <property type="entry name" value="XnlR_reg_dom"/>
</dbReference>
<sequence length="698" mass="77029">MSASKDNTGLLGVGHPALKSSNSLHLACRECQRKKVKCDRIYPCGPCSRAGITCKPSTRKPRARADKGVDAELRERILKLEKLVGTFQGDDNVDEKPIESRTSSLGQSSSSAQTNAGSPGSPSIVESASPNTTKYVAGNFWSSLTTEVKALAEAFEEDAYDSDDDDSPDLSPPSVQGQANGDYPNASAGFEFIFCPPGAIYIMPGAPTEPEPKMAMEMFNAYLRYVEPMYKIFHVPTLKAFVVDGQPYLGKESDAPCNSALKAAIQYAGVNSLTAEECQTRYGKSREQLVLSFRQMVDVALYKADALTTTDLATLQALVTYVTSVRILDCSRRTWTLIALLDRIARAMNIHKETPGESIYIAELKRRLWHAIVFVDCYGSVDRGSEPTIHPDTFTRLLPSNVNDEDFGPASTSLAPREGLTGMTLYLVAARGSSMHLRTHVLDVSTLGEQTWQKRLELAYAYQKDVYENHIRHLDLSIPLHRDFKGIAEAACHQTILRAVRPMQLDATSAPPRVDSPWVMALAVNILRQADELWQQMGGAWRRMPWAPWHAIAVALASLCSMRGTPEANEAWDLVDKGISRYAVDVADGPSGMLWKPITKLYKKAATFRDGDQTTQVAPIPPPMEDFAWNDPFLDPQFAANPALVGMTMNDLPLNASDSMFSFPPDVASMLPTDDSWLDWEGILKDIDEVKADDMQWM</sequence>